<dbReference type="Proteomes" id="UP001501337">
    <property type="component" value="Unassembled WGS sequence"/>
</dbReference>
<reference evidence="2" key="1">
    <citation type="journal article" date="2019" name="Int. J. Syst. Evol. Microbiol.">
        <title>The Global Catalogue of Microorganisms (GCM) 10K type strain sequencing project: providing services to taxonomists for standard genome sequencing and annotation.</title>
        <authorList>
            <consortium name="The Broad Institute Genomics Platform"/>
            <consortium name="The Broad Institute Genome Sequencing Center for Infectious Disease"/>
            <person name="Wu L."/>
            <person name="Ma J."/>
        </authorList>
    </citation>
    <scope>NUCLEOTIDE SEQUENCE [LARGE SCALE GENOMIC DNA]</scope>
    <source>
        <strain evidence="2">JCM 17555</strain>
    </source>
</reference>
<dbReference type="RefSeq" id="WP_344803927.1">
    <property type="nucleotide sequence ID" value="NZ_BAABBO010000002.1"/>
</dbReference>
<gene>
    <name evidence="1" type="ORF">GCM10022278_09870</name>
</gene>
<accession>A0ABP7NSX4</accession>
<organism evidence="1 2">
    <name type="scientific">Allohahella marinimesophila</name>
    <dbReference type="NCBI Taxonomy" id="1054972"/>
    <lineage>
        <taxon>Bacteria</taxon>
        <taxon>Pseudomonadati</taxon>
        <taxon>Pseudomonadota</taxon>
        <taxon>Gammaproteobacteria</taxon>
        <taxon>Oceanospirillales</taxon>
        <taxon>Hahellaceae</taxon>
        <taxon>Allohahella</taxon>
    </lineage>
</organism>
<sequence length="93" mass="10028">MANTAHNPTSPHCSFPGLRTGVHNIGGGLVDGTFFDIYTSRFDEEAPPVGPQAYPSEGSLTIDSLDRDRVSGSFEMIADNGEKIQGNFDLNLR</sequence>
<proteinExistence type="predicted"/>
<comment type="caution">
    <text evidence="1">The sequence shown here is derived from an EMBL/GenBank/DDBJ whole genome shotgun (WGS) entry which is preliminary data.</text>
</comment>
<evidence type="ECO:0000313" key="1">
    <source>
        <dbReference type="EMBL" id="GAA3952970.1"/>
    </source>
</evidence>
<dbReference type="EMBL" id="BAABBO010000002">
    <property type="protein sequence ID" value="GAA3952970.1"/>
    <property type="molecule type" value="Genomic_DNA"/>
</dbReference>
<name>A0ABP7NSX4_9GAMM</name>
<protein>
    <submittedName>
        <fullName evidence="1">Uncharacterized protein</fullName>
    </submittedName>
</protein>
<keyword evidence="2" id="KW-1185">Reference proteome</keyword>
<evidence type="ECO:0000313" key="2">
    <source>
        <dbReference type="Proteomes" id="UP001501337"/>
    </source>
</evidence>